<comment type="cofactor">
    <cofactor evidence="1">
        <name>Mg(2+)</name>
        <dbReference type="ChEBI" id="CHEBI:18420"/>
    </cofactor>
</comment>
<keyword evidence="2" id="KW-0479">Metal-binding</keyword>
<dbReference type="PANTHER" id="PTHR42904:SF1">
    <property type="entry name" value="NUCLEOSIDE DIPHOSPHATE-LINKED MOIETY X MOTIF 17"/>
    <property type="match status" value="1"/>
</dbReference>
<gene>
    <name evidence="6" type="ORF">K402DRAFT_420283</name>
</gene>
<dbReference type="GO" id="GO:0035529">
    <property type="term" value="F:NADH pyrophosphatase activity"/>
    <property type="evidence" value="ECO:0007669"/>
    <property type="project" value="TreeGrafter"/>
</dbReference>
<dbReference type="OrthoDB" id="276276at2759"/>
<keyword evidence="3" id="KW-0378">Hydrolase</keyword>
<dbReference type="InterPro" id="IPR050241">
    <property type="entry name" value="NAD-cap_RNA_hydrolase_NudC"/>
</dbReference>
<dbReference type="Proteomes" id="UP000800041">
    <property type="component" value="Unassembled WGS sequence"/>
</dbReference>
<dbReference type="AlphaFoldDB" id="A0A6G1H341"/>
<keyword evidence="7" id="KW-1185">Reference proteome</keyword>
<reference evidence="6" key="1">
    <citation type="journal article" date="2020" name="Stud. Mycol.">
        <title>101 Dothideomycetes genomes: a test case for predicting lifestyles and emergence of pathogens.</title>
        <authorList>
            <person name="Haridas S."/>
            <person name="Albert R."/>
            <person name="Binder M."/>
            <person name="Bloem J."/>
            <person name="Labutti K."/>
            <person name="Salamov A."/>
            <person name="Andreopoulos B."/>
            <person name="Baker S."/>
            <person name="Barry K."/>
            <person name="Bills G."/>
            <person name="Bluhm B."/>
            <person name="Cannon C."/>
            <person name="Castanera R."/>
            <person name="Culley D."/>
            <person name="Daum C."/>
            <person name="Ezra D."/>
            <person name="Gonzalez J."/>
            <person name="Henrissat B."/>
            <person name="Kuo A."/>
            <person name="Liang C."/>
            <person name="Lipzen A."/>
            <person name="Lutzoni F."/>
            <person name="Magnuson J."/>
            <person name="Mondo S."/>
            <person name="Nolan M."/>
            <person name="Ohm R."/>
            <person name="Pangilinan J."/>
            <person name="Park H.-J."/>
            <person name="Ramirez L."/>
            <person name="Alfaro M."/>
            <person name="Sun H."/>
            <person name="Tritt A."/>
            <person name="Yoshinaga Y."/>
            <person name="Zwiers L.-H."/>
            <person name="Turgeon B."/>
            <person name="Goodwin S."/>
            <person name="Spatafora J."/>
            <person name="Crous P."/>
            <person name="Grigoriev I."/>
        </authorList>
    </citation>
    <scope>NUCLEOTIDE SEQUENCE</scope>
    <source>
        <strain evidence="6">CBS 113979</strain>
    </source>
</reference>
<dbReference type="EMBL" id="ML977152">
    <property type="protein sequence ID" value="KAF1987472.1"/>
    <property type="molecule type" value="Genomic_DNA"/>
</dbReference>
<protein>
    <recommendedName>
        <fullName evidence="5">Nudix hydrolase domain-containing protein</fullName>
    </recommendedName>
</protein>
<dbReference type="Pfam" id="PF00293">
    <property type="entry name" value="NUDIX"/>
    <property type="match status" value="1"/>
</dbReference>
<dbReference type="CDD" id="cd02883">
    <property type="entry name" value="NUDIX_Hydrolase"/>
    <property type="match status" value="1"/>
</dbReference>
<evidence type="ECO:0000313" key="7">
    <source>
        <dbReference type="Proteomes" id="UP000800041"/>
    </source>
</evidence>
<proteinExistence type="predicted"/>
<dbReference type="PROSITE" id="PS51462">
    <property type="entry name" value="NUDIX"/>
    <property type="match status" value="1"/>
</dbReference>
<keyword evidence="4" id="KW-0460">Magnesium</keyword>
<dbReference type="GO" id="GO:0019677">
    <property type="term" value="P:NAD+ catabolic process"/>
    <property type="evidence" value="ECO:0007669"/>
    <property type="project" value="TreeGrafter"/>
</dbReference>
<evidence type="ECO:0000313" key="6">
    <source>
        <dbReference type="EMBL" id="KAF1987472.1"/>
    </source>
</evidence>
<evidence type="ECO:0000256" key="3">
    <source>
        <dbReference type="ARBA" id="ARBA00022801"/>
    </source>
</evidence>
<dbReference type="GO" id="GO:0046872">
    <property type="term" value="F:metal ion binding"/>
    <property type="evidence" value="ECO:0007669"/>
    <property type="project" value="UniProtKB-KW"/>
</dbReference>
<dbReference type="PANTHER" id="PTHR42904">
    <property type="entry name" value="NUDIX HYDROLASE, NUDC SUBFAMILY"/>
    <property type="match status" value="1"/>
</dbReference>
<name>A0A6G1H341_9PEZI</name>
<dbReference type="Gene3D" id="3.90.79.10">
    <property type="entry name" value="Nucleoside Triphosphate Pyrophosphohydrolase"/>
    <property type="match status" value="1"/>
</dbReference>
<dbReference type="InterPro" id="IPR000086">
    <property type="entry name" value="NUDIX_hydrolase_dom"/>
</dbReference>
<organism evidence="6 7">
    <name type="scientific">Aulographum hederae CBS 113979</name>
    <dbReference type="NCBI Taxonomy" id="1176131"/>
    <lineage>
        <taxon>Eukaryota</taxon>
        <taxon>Fungi</taxon>
        <taxon>Dikarya</taxon>
        <taxon>Ascomycota</taxon>
        <taxon>Pezizomycotina</taxon>
        <taxon>Dothideomycetes</taxon>
        <taxon>Pleosporomycetidae</taxon>
        <taxon>Aulographales</taxon>
        <taxon>Aulographaceae</taxon>
    </lineage>
</organism>
<evidence type="ECO:0000256" key="1">
    <source>
        <dbReference type="ARBA" id="ARBA00001946"/>
    </source>
</evidence>
<evidence type="ECO:0000259" key="5">
    <source>
        <dbReference type="PROSITE" id="PS51462"/>
    </source>
</evidence>
<accession>A0A6G1H341</accession>
<dbReference type="GO" id="GO:0006742">
    <property type="term" value="P:NADP+ catabolic process"/>
    <property type="evidence" value="ECO:0007669"/>
    <property type="project" value="TreeGrafter"/>
</dbReference>
<dbReference type="GO" id="GO:0005777">
    <property type="term" value="C:peroxisome"/>
    <property type="evidence" value="ECO:0007669"/>
    <property type="project" value="TreeGrafter"/>
</dbReference>
<dbReference type="GO" id="GO:0005829">
    <property type="term" value="C:cytosol"/>
    <property type="evidence" value="ECO:0007669"/>
    <property type="project" value="TreeGrafter"/>
</dbReference>
<evidence type="ECO:0000256" key="4">
    <source>
        <dbReference type="ARBA" id="ARBA00022842"/>
    </source>
</evidence>
<dbReference type="SUPFAM" id="SSF55811">
    <property type="entry name" value="Nudix"/>
    <property type="match status" value="1"/>
</dbReference>
<sequence>MTSGTSSKKPNTVPFEVAPHLSRYSITMKDYLKQHTHLRILAVGVLVRHEDRVLIVQRSKEERAYPNVWEIPGGSCESMDETILHGAARELYEEAGLTVSRICDQVTEGHTFWTGTSQWLKLTFLAEVQEAKNTDASGFPAVKLDPEEHQDYAWVTKQQALDGHFGDSSFGFLNETQKRVVLQGFNMVVLQ</sequence>
<feature type="domain" description="Nudix hydrolase" evidence="5">
    <location>
        <begin position="38"/>
        <end position="186"/>
    </location>
</feature>
<evidence type="ECO:0000256" key="2">
    <source>
        <dbReference type="ARBA" id="ARBA00022723"/>
    </source>
</evidence>
<dbReference type="InterPro" id="IPR015797">
    <property type="entry name" value="NUDIX_hydrolase-like_dom_sf"/>
</dbReference>